<dbReference type="Proteomes" id="UP000244248">
    <property type="component" value="Unassembled WGS sequence"/>
</dbReference>
<evidence type="ECO:0000256" key="2">
    <source>
        <dbReference type="ARBA" id="ARBA00023015"/>
    </source>
</evidence>
<evidence type="ECO:0000256" key="3">
    <source>
        <dbReference type="ARBA" id="ARBA00023082"/>
    </source>
</evidence>
<evidence type="ECO:0000313" key="7">
    <source>
        <dbReference type="EMBL" id="PTU28273.1"/>
    </source>
</evidence>
<dbReference type="InterPro" id="IPR036388">
    <property type="entry name" value="WH-like_DNA-bd_sf"/>
</dbReference>
<comment type="caution">
    <text evidence="7">The sequence shown here is derived from an EMBL/GenBank/DDBJ whole genome shotgun (WGS) entry which is preliminary data.</text>
</comment>
<dbReference type="InterPro" id="IPR013324">
    <property type="entry name" value="RNA_pol_sigma_r3/r4-like"/>
</dbReference>
<keyword evidence="8" id="KW-1185">Reference proteome</keyword>
<proteinExistence type="inferred from homology"/>
<comment type="similarity">
    <text evidence="1">Belongs to the sigma-70 factor family. ECF subfamily.</text>
</comment>
<dbReference type="AlphaFoldDB" id="A0A2T5MB87"/>
<keyword evidence="5" id="KW-0804">Transcription</keyword>
<evidence type="ECO:0000259" key="6">
    <source>
        <dbReference type="Pfam" id="PF08281"/>
    </source>
</evidence>
<keyword evidence="4" id="KW-0238">DNA-binding</keyword>
<feature type="domain" description="RNA polymerase sigma factor 70 region 4 type 2" evidence="6">
    <location>
        <begin position="118"/>
        <end position="164"/>
    </location>
</feature>
<evidence type="ECO:0000313" key="8">
    <source>
        <dbReference type="Proteomes" id="UP000244248"/>
    </source>
</evidence>
<dbReference type="Pfam" id="PF08281">
    <property type="entry name" value="Sigma70_r4_2"/>
    <property type="match status" value="1"/>
</dbReference>
<dbReference type="InterPro" id="IPR013249">
    <property type="entry name" value="RNA_pol_sigma70_r4_t2"/>
</dbReference>
<dbReference type="GO" id="GO:0016987">
    <property type="term" value="F:sigma factor activity"/>
    <property type="evidence" value="ECO:0007669"/>
    <property type="project" value="UniProtKB-KW"/>
</dbReference>
<gene>
    <name evidence="7" type="ORF">CJD38_17720</name>
</gene>
<dbReference type="EMBL" id="QANS01000009">
    <property type="protein sequence ID" value="PTU28273.1"/>
    <property type="molecule type" value="Genomic_DNA"/>
</dbReference>
<dbReference type="SUPFAM" id="SSF88946">
    <property type="entry name" value="Sigma2 domain of RNA polymerase sigma factors"/>
    <property type="match status" value="1"/>
</dbReference>
<sequence>MEDAGQVNEWFMREVLPLEPLLMRFFRRNWRNESDLVDLRQELYVRIYESGLKGLPSQTKPFVFMAARNLLINHVRRARIVSIEAVADLDAMNVAIDMVTPEREVTARDELRQLQIGLNNLPPRCREVVMLRRIEGLSQREVAAQLSVGEDTVEKHMMYGMRALINFMLGGSGKIERKPKGSRKHEAVGHE</sequence>
<dbReference type="Gene3D" id="1.10.1740.10">
    <property type="match status" value="1"/>
</dbReference>
<dbReference type="SUPFAM" id="SSF88659">
    <property type="entry name" value="Sigma3 and sigma4 domains of RNA polymerase sigma factors"/>
    <property type="match status" value="1"/>
</dbReference>
<evidence type="ECO:0000256" key="4">
    <source>
        <dbReference type="ARBA" id="ARBA00023125"/>
    </source>
</evidence>
<dbReference type="Gene3D" id="1.10.10.10">
    <property type="entry name" value="Winged helix-like DNA-binding domain superfamily/Winged helix DNA-binding domain"/>
    <property type="match status" value="1"/>
</dbReference>
<dbReference type="InterPro" id="IPR039425">
    <property type="entry name" value="RNA_pol_sigma-70-like"/>
</dbReference>
<keyword evidence="2" id="KW-0805">Transcription regulation</keyword>
<evidence type="ECO:0000256" key="1">
    <source>
        <dbReference type="ARBA" id="ARBA00010641"/>
    </source>
</evidence>
<dbReference type="InterPro" id="IPR014284">
    <property type="entry name" value="RNA_pol_sigma-70_dom"/>
</dbReference>
<dbReference type="PANTHER" id="PTHR43133">
    <property type="entry name" value="RNA POLYMERASE ECF-TYPE SIGMA FACTO"/>
    <property type="match status" value="1"/>
</dbReference>
<name>A0A2T5MB87_9GAMM</name>
<dbReference type="GO" id="GO:0003677">
    <property type="term" value="F:DNA binding"/>
    <property type="evidence" value="ECO:0007669"/>
    <property type="project" value="UniProtKB-KW"/>
</dbReference>
<protein>
    <submittedName>
        <fullName evidence="7">RNA polymerase sigma factor</fullName>
    </submittedName>
</protein>
<evidence type="ECO:0000256" key="5">
    <source>
        <dbReference type="ARBA" id="ARBA00023163"/>
    </source>
</evidence>
<accession>A0A2T5MB87</accession>
<keyword evidence="3" id="KW-0731">Sigma factor</keyword>
<reference evidence="7 8" key="1">
    <citation type="submission" date="2018-04" db="EMBL/GenBank/DDBJ databases">
        <title>Novel species isolated from glacier.</title>
        <authorList>
            <person name="Liu Q."/>
            <person name="Xin Y.-H."/>
        </authorList>
    </citation>
    <scope>NUCLEOTIDE SEQUENCE [LARGE SCALE GENOMIC DNA]</scope>
    <source>
        <strain evidence="7 8">GT1R17</strain>
    </source>
</reference>
<dbReference type="PANTHER" id="PTHR43133:SF8">
    <property type="entry name" value="RNA POLYMERASE SIGMA FACTOR HI_1459-RELATED"/>
    <property type="match status" value="1"/>
</dbReference>
<dbReference type="NCBIfam" id="TIGR02937">
    <property type="entry name" value="sigma70-ECF"/>
    <property type="match status" value="1"/>
</dbReference>
<organism evidence="7 8">
    <name type="scientific">Stenotrophobium rhamnosiphilum</name>
    <dbReference type="NCBI Taxonomy" id="2029166"/>
    <lineage>
        <taxon>Bacteria</taxon>
        <taxon>Pseudomonadati</taxon>
        <taxon>Pseudomonadota</taxon>
        <taxon>Gammaproteobacteria</taxon>
        <taxon>Nevskiales</taxon>
        <taxon>Nevskiaceae</taxon>
        <taxon>Stenotrophobium</taxon>
    </lineage>
</organism>
<dbReference type="OrthoDB" id="9794372at2"/>
<dbReference type="InterPro" id="IPR013325">
    <property type="entry name" value="RNA_pol_sigma_r2"/>
</dbReference>
<dbReference type="GO" id="GO:0006352">
    <property type="term" value="P:DNA-templated transcription initiation"/>
    <property type="evidence" value="ECO:0007669"/>
    <property type="project" value="InterPro"/>
</dbReference>